<sequence>MAKLYARRFSRKIQASKFDILLAPASFTEIAYLRTDVPIIYCEDSTLGQLIDFYPGLTGLLDYSKRELNQLESKALGAAALVCYSSEWAAESAIRDYGVDPHKVVVIPFGANYPAPVSREEALKTPDLTQCNLFLLGGEWGRKGGDIAYQTLVELNDQGISTHLTVVGCQPPDLKNYTHPNFHVIPYLNMGVPEDLARLDAIFRETHFFLLPSRAECAAIAFGDANSFGIPVITTNVGGISSFIEEGCNGFMLPLTATSSDFASAIAHVWKDPVSYAQLRQQSRERYEQVLNWDVWATRMKEVLIERGIGRNTGAPFVSPVA</sequence>
<gene>
    <name evidence="2" type="ORF">GCM10023186_03150</name>
</gene>
<dbReference type="SUPFAM" id="SSF53756">
    <property type="entry name" value="UDP-Glycosyltransferase/glycogen phosphorylase"/>
    <property type="match status" value="1"/>
</dbReference>
<protein>
    <recommendedName>
        <fullName evidence="1">Glycosyltransferase subfamily 4-like N-terminal domain-containing protein</fullName>
    </recommendedName>
</protein>
<evidence type="ECO:0000313" key="3">
    <source>
        <dbReference type="Proteomes" id="UP001500454"/>
    </source>
</evidence>
<proteinExistence type="predicted"/>
<dbReference type="Pfam" id="PF13439">
    <property type="entry name" value="Glyco_transf_4"/>
    <property type="match status" value="1"/>
</dbReference>
<dbReference type="Proteomes" id="UP001500454">
    <property type="component" value="Unassembled WGS sequence"/>
</dbReference>
<evidence type="ECO:0000313" key="2">
    <source>
        <dbReference type="EMBL" id="GAA4373025.1"/>
    </source>
</evidence>
<feature type="domain" description="Glycosyltransferase subfamily 4-like N-terminal" evidence="1">
    <location>
        <begin position="5"/>
        <end position="110"/>
    </location>
</feature>
<dbReference type="EMBL" id="BAABHA010000001">
    <property type="protein sequence ID" value="GAA4373025.1"/>
    <property type="molecule type" value="Genomic_DNA"/>
</dbReference>
<name>A0ABP8IUC0_9BACT</name>
<evidence type="ECO:0000259" key="1">
    <source>
        <dbReference type="Pfam" id="PF13439"/>
    </source>
</evidence>
<dbReference type="PANTHER" id="PTHR12526:SF637">
    <property type="entry name" value="GLYCOSYLTRANSFERASE EPSF-RELATED"/>
    <property type="match status" value="1"/>
</dbReference>
<dbReference type="Pfam" id="PF13692">
    <property type="entry name" value="Glyco_trans_1_4"/>
    <property type="match status" value="1"/>
</dbReference>
<comment type="caution">
    <text evidence="2">The sequence shown here is derived from an EMBL/GenBank/DDBJ whole genome shotgun (WGS) entry which is preliminary data.</text>
</comment>
<dbReference type="InterPro" id="IPR028098">
    <property type="entry name" value="Glyco_trans_4-like_N"/>
</dbReference>
<dbReference type="PANTHER" id="PTHR12526">
    <property type="entry name" value="GLYCOSYLTRANSFERASE"/>
    <property type="match status" value="1"/>
</dbReference>
<organism evidence="2 3">
    <name type="scientific">Hymenobacter koreensis</name>
    <dbReference type="NCBI Taxonomy" id="1084523"/>
    <lineage>
        <taxon>Bacteria</taxon>
        <taxon>Pseudomonadati</taxon>
        <taxon>Bacteroidota</taxon>
        <taxon>Cytophagia</taxon>
        <taxon>Cytophagales</taxon>
        <taxon>Hymenobacteraceae</taxon>
        <taxon>Hymenobacter</taxon>
    </lineage>
</organism>
<accession>A0ABP8IUC0</accession>
<keyword evidence="3" id="KW-1185">Reference proteome</keyword>
<dbReference type="Gene3D" id="3.40.50.2000">
    <property type="entry name" value="Glycogen Phosphorylase B"/>
    <property type="match status" value="2"/>
</dbReference>
<reference evidence="3" key="1">
    <citation type="journal article" date="2019" name="Int. J. Syst. Evol. Microbiol.">
        <title>The Global Catalogue of Microorganisms (GCM) 10K type strain sequencing project: providing services to taxonomists for standard genome sequencing and annotation.</title>
        <authorList>
            <consortium name="The Broad Institute Genomics Platform"/>
            <consortium name="The Broad Institute Genome Sequencing Center for Infectious Disease"/>
            <person name="Wu L."/>
            <person name="Ma J."/>
        </authorList>
    </citation>
    <scope>NUCLEOTIDE SEQUENCE [LARGE SCALE GENOMIC DNA]</scope>
    <source>
        <strain evidence="3">JCM 17924</strain>
    </source>
</reference>
<dbReference type="CDD" id="cd03801">
    <property type="entry name" value="GT4_PimA-like"/>
    <property type="match status" value="1"/>
</dbReference>